<evidence type="ECO:0000256" key="1">
    <source>
        <dbReference type="SAM" id="MobiDB-lite"/>
    </source>
</evidence>
<gene>
    <name evidence="3" type="ORF">R1flu_004720</name>
</gene>
<feature type="region of interest" description="Disordered" evidence="1">
    <location>
        <begin position="188"/>
        <end position="220"/>
    </location>
</feature>
<accession>A0ABD1YR44</accession>
<proteinExistence type="predicted"/>
<organism evidence="3 4">
    <name type="scientific">Riccia fluitans</name>
    <dbReference type="NCBI Taxonomy" id="41844"/>
    <lineage>
        <taxon>Eukaryota</taxon>
        <taxon>Viridiplantae</taxon>
        <taxon>Streptophyta</taxon>
        <taxon>Embryophyta</taxon>
        <taxon>Marchantiophyta</taxon>
        <taxon>Marchantiopsida</taxon>
        <taxon>Marchantiidae</taxon>
        <taxon>Marchantiales</taxon>
        <taxon>Ricciaceae</taxon>
        <taxon>Riccia</taxon>
    </lineage>
</organism>
<dbReference type="PANTHER" id="PTHR37716:SF1">
    <property type="entry name" value="OS07G0568900 PROTEIN"/>
    <property type="match status" value="1"/>
</dbReference>
<dbReference type="PANTHER" id="PTHR37716">
    <property type="entry name" value="OS07G0568900 PROTEIN"/>
    <property type="match status" value="1"/>
</dbReference>
<keyword evidence="2" id="KW-1133">Transmembrane helix</keyword>
<evidence type="ECO:0000256" key="2">
    <source>
        <dbReference type="SAM" id="Phobius"/>
    </source>
</evidence>
<evidence type="ECO:0000313" key="3">
    <source>
        <dbReference type="EMBL" id="KAL2633241.1"/>
    </source>
</evidence>
<feature type="region of interest" description="Disordered" evidence="1">
    <location>
        <begin position="92"/>
        <end position="124"/>
    </location>
</feature>
<dbReference type="AlphaFoldDB" id="A0ABD1YR44"/>
<evidence type="ECO:0000313" key="4">
    <source>
        <dbReference type="Proteomes" id="UP001605036"/>
    </source>
</evidence>
<feature type="transmembrane region" description="Helical" evidence="2">
    <location>
        <begin position="132"/>
        <end position="150"/>
    </location>
</feature>
<name>A0ABD1YR44_9MARC</name>
<sequence length="220" mass="23925">MAHLAAGSYSTWDLVCCQSFRVKNSPLNKAESPLVGRQIAFPRISGWEHRKRTSFVKRIAAAAGGNEEGEVKEKETKASTLKQLDQQLATLADRDDSAASRPSLGPSTQQLRPSRGGPGEQKWESKVEWPEFSAGFLGFAGFALLLLTLINNLLYRAFLGPPVVPYRPGDPVLSSADEEPRYRITTLSEEREAEAAKAAAQRASESPAIVSREAPALSSE</sequence>
<keyword evidence="4" id="KW-1185">Reference proteome</keyword>
<keyword evidence="2" id="KW-0812">Transmembrane</keyword>
<protein>
    <submittedName>
        <fullName evidence="3">Uncharacterized protein</fullName>
    </submittedName>
</protein>
<comment type="caution">
    <text evidence="3">The sequence shown here is derived from an EMBL/GenBank/DDBJ whole genome shotgun (WGS) entry which is preliminary data.</text>
</comment>
<reference evidence="3 4" key="1">
    <citation type="submission" date="2024-09" db="EMBL/GenBank/DDBJ databases">
        <title>Chromosome-scale assembly of Riccia fluitans.</title>
        <authorList>
            <person name="Paukszto L."/>
            <person name="Sawicki J."/>
            <person name="Karawczyk K."/>
            <person name="Piernik-Szablinska J."/>
            <person name="Szczecinska M."/>
            <person name="Mazdziarz M."/>
        </authorList>
    </citation>
    <scope>NUCLEOTIDE SEQUENCE [LARGE SCALE GENOMIC DNA]</scope>
    <source>
        <strain evidence="3">Rf_01</strain>
        <tissue evidence="3">Aerial parts of the thallus</tissue>
    </source>
</reference>
<keyword evidence="2" id="KW-0472">Membrane</keyword>
<dbReference type="Proteomes" id="UP001605036">
    <property type="component" value="Unassembled WGS sequence"/>
</dbReference>
<dbReference type="EMBL" id="JBHFFA010000003">
    <property type="protein sequence ID" value="KAL2633241.1"/>
    <property type="molecule type" value="Genomic_DNA"/>
</dbReference>
<feature type="compositionally biased region" description="Low complexity" evidence="1">
    <location>
        <begin position="196"/>
        <end position="208"/>
    </location>
</feature>